<sequence>CYSVLKAQQELRAFERARFHLRTGQDIYNDVDAHSFCHKILQIISVLTKADRCSLFLVKGDKGDLSRCLVSQLLDVSCSSTIEQMRRREEIRIPWGTGIVGHVAESGESLNIPDCYKDARFNSQVDRTTGYKTHNMLCMPICDANGEVKAVAQTINKCRGEKPFTYADEERSILPHYICTLVKDFCRQLGEIDVEAIVYFSRYLQFCSIGLRNAELYEKSDLENKRNQVLLELTRLIFEEQSTIGQIVHRIMIYMQSFIQFEKMPSPTIG</sequence>
<evidence type="ECO:0000259" key="1">
    <source>
        <dbReference type="SMART" id="SM00065"/>
    </source>
</evidence>
<evidence type="ECO:0000313" key="2">
    <source>
        <dbReference type="EMBL" id="GIX82357.1"/>
    </source>
</evidence>
<feature type="domain" description="GAF" evidence="1">
    <location>
        <begin position="32"/>
        <end position="221"/>
    </location>
</feature>
<dbReference type="EMBL" id="BPLR01020774">
    <property type="protein sequence ID" value="GIX82357.1"/>
    <property type="molecule type" value="Genomic_DNA"/>
</dbReference>
<proteinExistence type="predicted"/>
<keyword evidence="3" id="KW-1185">Reference proteome</keyword>
<dbReference type="SMART" id="SM00065">
    <property type="entry name" value="GAF"/>
    <property type="match status" value="1"/>
</dbReference>
<protein>
    <submittedName>
        <fullName evidence="2">Dual 3',5'-cyclic-AMP and -GMP phosphodiesterase 11</fullName>
    </submittedName>
</protein>
<gene>
    <name evidence="2" type="primary">Pde11</name>
    <name evidence="2" type="ORF">CEXT_676701</name>
</gene>
<feature type="non-terminal residue" evidence="2">
    <location>
        <position position="1"/>
    </location>
</feature>
<accession>A0AAV4NC23</accession>
<dbReference type="Proteomes" id="UP001054945">
    <property type="component" value="Unassembled WGS sequence"/>
</dbReference>
<dbReference type="Gene3D" id="3.30.450.40">
    <property type="match status" value="1"/>
</dbReference>
<dbReference type="InterPro" id="IPR003018">
    <property type="entry name" value="GAF"/>
</dbReference>
<evidence type="ECO:0000313" key="3">
    <source>
        <dbReference type="Proteomes" id="UP001054945"/>
    </source>
</evidence>
<dbReference type="Pfam" id="PF01590">
    <property type="entry name" value="GAF"/>
    <property type="match status" value="1"/>
</dbReference>
<dbReference type="SUPFAM" id="SSF55781">
    <property type="entry name" value="GAF domain-like"/>
    <property type="match status" value="1"/>
</dbReference>
<comment type="caution">
    <text evidence="2">The sequence shown here is derived from an EMBL/GenBank/DDBJ whole genome shotgun (WGS) entry which is preliminary data.</text>
</comment>
<dbReference type="AlphaFoldDB" id="A0AAV4NC23"/>
<dbReference type="InterPro" id="IPR029016">
    <property type="entry name" value="GAF-like_dom_sf"/>
</dbReference>
<reference evidence="2 3" key="1">
    <citation type="submission" date="2021-06" db="EMBL/GenBank/DDBJ databases">
        <title>Caerostris extrusa draft genome.</title>
        <authorList>
            <person name="Kono N."/>
            <person name="Arakawa K."/>
        </authorList>
    </citation>
    <scope>NUCLEOTIDE SEQUENCE [LARGE SCALE GENOMIC DNA]</scope>
</reference>
<organism evidence="2 3">
    <name type="scientific">Caerostris extrusa</name>
    <name type="common">Bark spider</name>
    <name type="synonym">Caerostris bankana</name>
    <dbReference type="NCBI Taxonomy" id="172846"/>
    <lineage>
        <taxon>Eukaryota</taxon>
        <taxon>Metazoa</taxon>
        <taxon>Ecdysozoa</taxon>
        <taxon>Arthropoda</taxon>
        <taxon>Chelicerata</taxon>
        <taxon>Arachnida</taxon>
        <taxon>Araneae</taxon>
        <taxon>Araneomorphae</taxon>
        <taxon>Entelegynae</taxon>
        <taxon>Araneoidea</taxon>
        <taxon>Araneidae</taxon>
        <taxon>Caerostris</taxon>
    </lineage>
</organism>
<name>A0AAV4NC23_CAEEX</name>